<comment type="function">
    <text evidence="2">Antitoxin component of a type II toxin-antitoxin (TA) system.</text>
</comment>
<reference evidence="3 4" key="1">
    <citation type="submission" date="2021-03" db="EMBL/GenBank/DDBJ databases">
        <title>Sequencing the genomes of 1000 actinobacteria strains.</title>
        <authorList>
            <person name="Klenk H.-P."/>
        </authorList>
    </citation>
    <scope>NUCLEOTIDE SEQUENCE [LARGE SCALE GENOMIC DNA]</scope>
    <source>
        <strain evidence="3 4">DSM 14564</strain>
    </source>
</reference>
<accession>A0ABS4YN03</accession>
<dbReference type="SUPFAM" id="SSF143120">
    <property type="entry name" value="YefM-like"/>
    <property type="match status" value="1"/>
</dbReference>
<organism evidence="3 4">
    <name type="scientific">Brachybacterium fresconis</name>
    <dbReference type="NCBI Taxonomy" id="173363"/>
    <lineage>
        <taxon>Bacteria</taxon>
        <taxon>Bacillati</taxon>
        <taxon>Actinomycetota</taxon>
        <taxon>Actinomycetes</taxon>
        <taxon>Micrococcales</taxon>
        <taxon>Dermabacteraceae</taxon>
        <taxon>Brachybacterium</taxon>
    </lineage>
</organism>
<dbReference type="InterPro" id="IPR036165">
    <property type="entry name" value="YefM-like_sf"/>
</dbReference>
<dbReference type="Proteomes" id="UP000698222">
    <property type="component" value="Unassembled WGS sequence"/>
</dbReference>
<evidence type="ECO:0000256" key="1">
    <source>
        <dbReference type="ARBA" id="ARBA00009981"/>
    </source>
</evidence>
<name>A0ABS4YN03_9MICO</name>
<gene>
    <name evidence="3" type="ORF">JOF44_002883</name>
</gene>
<keyword evidence="4" id="KW-1185">Reference proteome</keyword>
<proteinExistence type="inferred from homology"/>
<sequence>MSASVEAGSGAERPQQVVKVQEAKTRLSSLLREVEAGGEITIARGGTAVARLVPVGPVTRADRRRPMGFLQYSLPDTFFDDLPDEELQAWEGGA</sequence>
<protein>
    <recommendedName>
        <fullName evidence="2">Antitoxin</fullName>
    </recommendedName>
</protein>
<dbReference type="Gene3D" id="3.40.1620.10">
    <property type="entry name" value="YefM-like domain"/>
    <property type="match status" value="1"/>
</dbReference>
<dbReference type="InterPro" id="IPR006442">
    <property type="entry name" value="Antitoxin_Phd/YefM"/>
</dbReference>
<comment type="similarity">
    <text evidence="1 2">Belongs to the phD/YefM antitoxin family.</text>
</comment>
<comment type="caution">
    <text evidence="3">The sequence shown here is derived from an EMBL/GenBank/DDBJ whole genome shotgun (WGS) entry which is preliminary data.</text>
</comment>
<dbReference type="Pfam" id="PF02604">
    <property type="entry name" value="PhdYeFM_antitox"/>
    <property type="match status" value="1"/>
</dbReference>
<evidence type="ECO:0000256" key="2">
    <source>
        <dbReference type="RuleBase" id="RU362080"/>
    </source>
</evidence>
<evidence type="ECO:0000313" key="4">
    <source>
        <dbReference type="Proteomes" id="UP000698222"/>
    </source>
</evidence>
<dbReference type="EMBL" id="JAGIOC010000001">
    <property type="protein sequence ID" value="MBP2409980.1"/>
    <property type="molecule type" value="Genomic_DNA"/>
</dbReference>
<dbReference type="RefSeq" id="WP_209892839.1">
    <property type="nucleotide sequence ID" value="NZ_BAAAJV010000051.1"/>
</dbReference>
<evidence type="ECO:0000313" key="3">
    <source>
        <dbReference type="EMBL" id="MBP2409980.1"/>
    </source>
</evidence>
<dbReference type="NCBIfam" id="TIGR01552">
    <property type="entry name" value="phd_fam"/>
    <property type="match status" value="1"/>
</dbReference>